<organism evidence="3 4">
    <name type="scientific">Nocardia ninae NBRC 108245</name>
    <dbReference type="NCBI Taxonomy" id="1210091"/>
    <lineage>
        <taxon>Bacteria</taxon>
        <taxon>Bacillati</taxon>
        <taxon>Actinomycetota</taxon>
        <taxon>Actinomycetes</taxon>
        <taxon>Mycobacteriales</taxon>
        <taxon>Nocardiaceae</taxon>
        <taxon>Nocardia</taxon>
    </lineage>
</organism>
<evidence type="ECO:0000259" key="2">
    <source>
        <dbReference type="Pfam" id="PF25547"/>
    </source>
</evidence>
<gene>
    <name evidence="3" type="ORF">NN4_12450</name>
</gene>
<accession>A0A511MAF9</accession>
<proteinExistence type="predicted"/>
<feature type="compositionally biased region" description="Basic and acidic residues" evidence="1">
    <location>
        <begin position="452"/>
        <end position="464"/>
    </location>
</feature>
<dbReference type="Pfam" id="PF25547">
    <property type="entry name" value="WXG100_2"/>
    <property type="match status" value="1"/>
</dbReference>
<feature type="region of interest" description="Disordered" evidence="1">
    <location>
        <begin position="358"/>
        <end position="511"/>
    </location>
</feature>
<reference evidence="3 4" key="1">
    <citation type="submission" date="2019-07" db="EMBL/GenBank/DDBJ databases">
        <title>Whole genome shotgun sequence of Nocardia ninae NBRC 108245.</title>
        <authorList>
            <person name="Hosoyama A."/>
            <person name="Uohara A."/>
            <person name="Ohji S."/>
            <person name="Ichikawa N."/>
        </authorList>
    </citation>
    <scope>NUCLEOTIDE SEQUENCE [LARGE SCALE GENOMIC DNA]</scope>
    <source>
        <strain evidence="3 4">NBRC 108245</strain>
    </source>
</reference>
<feature type="compositionally biased region" description="Polar residues" evidence="1">
    <location>
        <begin position="409"/>
        <end position="424"/>
    </location>
</feature>
<feature type="compositionally biased region" description="Polar residues" evidence="1">
    <location>
        <begin position="482"/>
        <end position="491"/>
    </location>
</feature>
<feature type="region of interest" description="Disordered" evidence="1">
    <location>
        <begin position="635"/>
        <end position="708"/>
    </location>
</feature>
<dbReference type="RefSeq" id="WP_147128970.1">
    <property type="nucleotide sequence ID" value="NZ_BJXA01000005.1"/>
</dbReference>
<dbReference type="AlphaFoldDB" id="A0A511MAF9"/>
<evidence type="ECO:0000313" key="4">
    <source>
        <dbReference type="Proteomes" id="UP000321424"/>
    </source>
</evidence>
<dbReference type="Proteomes" id="UP000321424">
    <property type="component" value="Unassembled WGS sequence"/>
</dbReference>
<feature type="compositionally biased region" description="Low complexity" evidence="1">
    <location>
        <begin position="465"/>
        <end position="478"/>
    </location>
</feature>
<evidence type="ECO:0000256" key="1">
    <source>
        <dbReference type="SAM" id="MobiDB-lite"/>
    </source>
</evidence>
<evidence type="ECO:0000313" key="3">
    <source>
        <dbReference type="EMBL" id="GEM36726.1"/>
    </source>
</evidence>
<dbReference type="InterPro" id="IPR057746">
    <property type="entry name" value="CpnT-like_N"/>
</dbReference>
<feature type="domain" description="Outer membrane channel protein CpnT-like N-terminal" evidence="2">
    <location>
        <begin position="4"/>
        <end position="138"/>
    </location>
</feature>
<sequence>MIEIPQDLKWLGWVVGVDLPAANEDLLFAIGRAWSEASKSLAAQIDPLTQVRRKASGAYTDGAGAETISALFTDLLDGDASLAKLAADYDELGNAAFDFGTTVQAAKLMMIVSYAMLAVEILWAWMFPPTAPAVEAAAIAGTRSGLRRVEDLVIARIEQVILRAFGAVGQQAWTKLVVKNLATYAVKGAVSGGQAVLVDAAIQGGQIAAGTRRQFNGNEALLSFGASYASGLFGRAAGHWGGIGFDASIGRLTNKLGRAADVGRGAAIGAFAGAAGTVGSSMASAMNSGNWQGAFTASGFGLGASGGAFRGAVAGGARGLFHLNRVPGSAARTGFLRHFQLDAEGNVYVPASRAAAVGGSVSDQPIPRPAPVARPSVDRSVESTPQHQRRLRELDRQDAANLREYQRQVRASQPQLRAQPSESVENPPRARALGAPDGPESADRQPQWGSRMSDRAQDMQHRSDAAQQTADRAQAGADTVQRRATMQQTRAATEDGVAEQARTNTERAQQQLRTAETRLEALRANASADPQQVERVELQVARARVEHASAEFEQAAARLRADAHQRRADDFQTRADETQRRADLAQHRADDLRMVRVHPDVINRSTDAEAKPTVRPIGAENSWWQRTLLRSEQLGKEYGTGGPGTDHYQPKGTDLRAKTRPKLDSYHQPTIEPYAAPSAPGPAAWGTPPRSETDWQPEDSENKDSEPR</sequence>
<comment type="caution">
    <text evidence="3">The sequence shown here is derived from an EMBL/GenBank/DDBJ whole genome shotgun (WGS) entry which is preliminary data.</text>
</comment>
<name>A0A511MAF9_9NOCA</name>
<feature type="compositionally biased region" description="Polar residues" evidence="1">
    <location>
        <begin position="501"/>
        <end position="511"/>
    </location>
</feature>
<dbReference type="OrthoDB" id="4503174at2"/>
<dbReference type="EMBL" id="BJXA01000005">
    <property type="protein sequence ID" value="GEM36726.1"/>
    <property type="molecule type" value="Genomic_DNA"/>
</dbReference>
<feature type="compositionally biased region" description="Low complexity" evidence="1">
    <location>
        <begin position="673"/>
        <end position="689"/>
    </location>
</feature>
<keyword evidence="4" id="KW-1185">Reference proteome</keyword>
<feature type="compositionally biased region" description="Basic and acidic residues" evidence="1">
    <location>
        <begin position="653"/>
        <end position="665"/>
    </location>
</feature>
<protein>
    <recommendedName>
        <fullName evidence="2">Outer membrane channel protein CpnT-like N-terminal domain-containing protein</fullName>
    </recommendedName>
</protein>